<keyword evidence="4" id="KW-1185">Reference proteome</keyword>
<dbReference type="Pfam" id="PF11268">
    <property type="entry name" value="DUF3071"/>
    <property type="match status" value="1"/>
</dbReference>
<protein>
    <recommendedName>
        <fullName evidence="2">DUF3071 domain-containing protein</fullName>
    </recommendedName>
</protein>
<dbReference type="InterPro" id="IPR021421">
    <property type="entry name" value="DUF3071"/>
</dbReference>
<feature type="compositionally biased region" description="Acidic residues" evidence="1">
    <location>
        <begin position="269"/>
        <end position="283"/>
    </location>
</feature>
<comment type="caution">
    <text evidence="3">The sequence shown here is derived from an EMBL/GenBank/DDBJ whole genome shotgun (WGS) entry which is preliminary data.</text>
</comment>
<organism evidence="3 4">
    <name type="scientific">Occultella aeris</name>
    <dbReference type="NCBI Taxonomy" id="2761496"/>
    <lineage>
        <taxon>Bacteria</taxon>
        <taxon>Bacillati</taxon>
        <taxon>Actinomycetota</taxon>
        <taxon>Actinomycetes</taxon>
        <taxon>Micrococcales</taxon>
        <taxon>Ruaniaceae</taxon>
        <taxon>Occultella</taxon>
    </lineage>
</organism>
<dbReference type="AlphaFoldDB" id="A0A7M4DSG0"/>
<dbReference type="InterPro" id="IPR047682">
    <property type="entry name" value="SepH-like"/>
</dbReference>
<dbReference type="NCBIfam" id="NF040712">
    <property type="entry name" value="SepH"/>
    <property type="match status" value="1"/>
</dbReference>
<evidence type="ECO:0000313" key="4">
    <source>
        <dbReference type="Proteomes" id="UP000419743"/>
    </source>
</evidence>
<name>A0A7M4DSG0_9MICO</name>
<sequence length="382" mass="41434">MVELELVGIHADGEHLILIGPDGERHRLPIDDALRAAVRRDRPQLEKLRSDSALRPRDIQILIRAGASAEDIAGESGLAIEQIRRYEGPVIAEREHVARRARMLTIGRESGAPQLGDLVVDRLAARGVDADSIDWDARRRGSEPWELVARFIAGDRDREAVWQVDLSSSMVTALDDESRWLSETDLSAPGPRRHLSAVRGARLYDVETDADIAPSLQAVDAVIRDSRPVAADHDEPASPEEPDSDDGSGTEALLDHLSASRGVRQRVELDDDTGADEPGDGPDDAGRVGERTGATGDGVHEPMLWDDPPAAHPPASHPEEAQDAGIIDLPPHLANPAADPAGEPTTGDDEEPSEPARSKRPRRNRRTSVPSWDEIVFGAKND</sequence>
<reference evidence="3 4" key="1">
    <citation type="submission" date="2019-11" db="EMBL/GenBank/DDBJ databases">
        <authorList>
            <person name="Criscuolo A."/>
        </authorList>
    </citation>
    <scope>NUCLEOTIDE SEQUENCE [LARGE SCALE GENOMIC DNA]</scope>
    <source>
        <strain evidence="3">CIP111667</strain>
    </source>
</reference>
<accession>A0A7M4DSG0</accession>
<dbReference type="RefSeq" id="WP_156743667.1">
    <property type="nucleotide sequence ID" value="NZ_CACRYJ010000069.1"/>
</dbReference>
<evidence type="ECO:0000256" key="1">
    <source>
        <dbReference type="SAM" id="MobiDB-lite"/>
    </source>
</evidence>
<dbReference type="EMBL" id="CACRYJ010000069">
    <property type="protein sequence ID" value="VZO40404.1"/>
    <property type="molecule type" value="Genomic_DNA"/>
</dbReference>
<feature type="domain" description="DUF3071" evidence="2">
    <location>
        <begin position="1"/>
        <end position="163"/>
    </location>
</feature>
<feature type="compositionally biased region" description="Acidic residues" evidence="1">
    <location>
        <begin position="237"/>
        <end position="248"/>
    </location>
</feature>
<dbReference type="Proteomes" id="UP000419743">
    <property type="component" value="Unassembled WGS sequence"/>
</dbReference>
<evidence type="ECO:0000259" key="2">
    <source>
        <dbReference type="Pfam" id="PF11268"/>
    </source>
</evidence>
<feature type="region of interest" description="Disordered" evidence="1">
    <location>
        <begin position="229"/>
        <end position="382"/>
    </location>
</feature>
<evidence type="ECO:0000313" key="3">
    <source>
        <dbReference type="EMBL" id="VZO40404.1"/>
    </source>
</evidence>
<proteinExistence type="predicted"/>
<gene>
    <name evidence="3" type="ORF">HALOF300_05108</name>
</gene>